<evidence type="ECO:0000313" key="3">
    <source>
        <dbReference type="Proteomes" id="UP000184010"/>
    </source>
</evidence>
<dbReference type="EMBL" id="FRDN01000006">
    <property type="protein sequence ID" value="SHN70396.1"/>
    <property type="molecule type" value="Genomic_DNA"/>
</dbReference>
<protein>
    <submittedName>
        <fullName evidence="2">Uncharacterized protein</fullName>
    </submittedName>
</protein>
<dbReference type="AlphaFoldDB" id="A0A1M7TI63"/>
<dbReference type="STRING" id="1121395.SAMN02745215_02070"/>
<gene>
    <name evidence="2" type="ORF">SAMN02745215_02070</name>
</gene>
<sequence length="59" mass="6688">MSEWLFFILFILVGLGMLCNGILYMRKEKNDPESVKIYRVVAILGAVMAAVAIAFKFVF</sequence>
<feature type="transmembrane region" description="Helical" evidence="1">
    <location>
        <begin position="6"/>
        <end position="25"/>
    </location>
</feature>
<evidence type="ECO:0000313" key="2">
    <source>
        <dbReference type="EMBL" id="SHN70396.1"/>
    </source>
</evidence>
<organism evidence="2 3">
    <name type="scientific">Desulfitobacterium chlororespirans DSM 11544</name>
    <dbReference type="NCBI Taxonomy" id="1121395"/>
    <lineage>
        <taxon>Bacteria</taxon>
        <taxon>Bacillati</taxon>
        <taxon>Bacillota</taxon>
        <taxon>Clostridia</taxon>
        <taxon>Eubacteriales</taxon>
        <taxon>Desulfitobacteriaceae</taxon>
        <taxon>Desulfitobacterium</taxon>
    </lineage>
</organism>
<feature type="transmembrane region" description="Helical" evidence="1">
    <location>
        <begin position="37"/>
        <end position="58"/>
    </location>
</feature>
<reference evidence="3" key="1">
    <citation type="submission" date="2016-12" db="EMBL/GenBank/DDBJ databases">
        <authorList>
            <person name="Varghese N."/>
            <person name="Submissions S."/>
        </authorList>
    </citation>
    <scope>NUCLEOTIDE SEQUENCE [LARGE SCALE GENOMIC DNA]</scope>
    <source>
        <strain evidence="3">DSM 11544</strain>
    </source>
</reference>
<accession>A0A1M7TI63</accession>
<keyword evidence="1" id="KW-0472">Membrane</keyword>
<keyword evidence="1" id="KW-0812">Transmembrane</keyword>
<proteinExistence type="predicted"/>
<keyword evidence="3" id="KW-1185">Reference proteome</keyword>
<evidence type="ECO:0000256" key="1">
    <source>
        <dbReference type="SAM" id="Phobius"/>
    </source>
</evidence>
<keyword evidence="1" id="KW-1133">Transmembrane helix</keyword>
<name>A0A1M7TI63_9FIRM</name>
<dbReference type="RefSeq" id="WP_072772520.1">
    <property type="nucleotide sequence ID" value="NZ_FRDN01000006.1"/>
</dbReference>
<dbReference type="Proteomes" id="UP000184010">
    <property type="component" value="Unassembled WGS sequence"/>
</dbReference>